<reference evidence="3 4" key="1">
    <citation type="submission" date="2016-11" db="EMBL/GenBank/DDBJ databases">
        <authorList>
            <person name="Jaros S."/>
            <person name="Januszkiewicz K."/>
            <person name="Wedrychowicz H."/>
        </authorList>
    </citation>
    <scope>NUCLEOTIDE SEQUENCE [LARGE SCALE GENOMIC DNA]</scope>
    <source>
        <strain evidence="3 4">DSM 21074</strain>
    </source>
</reference>
<dbReference type="AlphaFoldDB" id="A0A1M6J173"/>
<dbReference type="STRING" id="1121955.SAMN02745146_3052"/>
<dbReference type="CDD" id="cd16961">
    <property type="entry name" value="RMtype1_S_TRD-CR_like"/>
    <property type="match status" value="1"/>
</dbReference>
<dbReference type="InterPro" id="IPR052021">
    <property type="entry name" value="Type-I_RS_S_subunit"/>
</dbReference>
<dbReference type="PANTHER" id="PTHR30408">
    <property type="entry name" value="TYPE-1 RESTRICTION ENZYME ECOKI SPECIFICITY PROTEIN"/>
    <property type="match status" value="1"/>
</dbReference>
<evidence type="ECO:0000256" key="1">
    <source>
        <dbReference type="ARBA" id="ARBA00022747"/>
    </source>
</evidence>
<name>A0A1M6J173_9BACT</name>
<proteinExistence type="predicted"/>
<accession>A0A1M6J173</accession>
<gene>
    <name evidence="3" type="ORF">SAMN02745146_3052</name>
</gene>
<dbReference type="EMBL" id="FQYN01000006">
    <property type="protein sequence ID" value="SHJ40426.1"/>
    <property type="molecule type" value="Genomic_DNA"/>
</dbReference>
<evidence type="ECO:0008006" key="5">
    <source>
        <dbReference type="Google" id="ProtNLM"/>
    </source>
</evidence>
<dbReference type="GO" id="GO:0003677">
    <property type="term" value="F:DNA binding"/>
    <property type="evidence" value="ECO:0007669"/>
    <property type="project" value="UniProtKB-KW"/>
</dbReference>
<dbReference type="SUPFAM" id="SSF116734">
    <property type="entry name" value="DNA methylase specificity domain"/>
    <property type="match status" value="1"/>
</dbReference>
<dbReference type="InterPro" id="IPR044946">
    <property type="entry name" value="Restrct_endonuc_typeI_TRD_sf"/>
</dbReference>
<protein>
    <recommendedName>
        <fullName evidence="5">Type I restriction modification DNA specificity domain-containing protein</fullName>
    </recommendedName>
</protein>
<keyword evidence="4" id="KW-1185">Reference proteome</keyword>
<keyword evidence="2" id="KW-0238">DNA-binding</keyword>
<keyword evidence="1" id="KW-0680">Restriction system</keyword>
<organism evidence="3 4">
    <name type="scientific">Hymenobacter daecheongensis DSM 21074</name>
    <dbReference type="NCBI Taxonomy" id="1121955"/>
    <lineage>
        <taxon>Bacteria</taxon>
        <taxon>Pseudomonadati</taxon>
        <taxon>Bacteroidota</taxon>
        <taxon>Cytophagia</taxon>
        <taxon>Cytophagales</taxon>
        <taxon>Hymenobacteraceae</taxon>
        <taxon>Hymenobacter</taxon>
    </lineage>
</organism>
<dbReference type="Gene3D" id="3.90.220.20">
    <property type="entry name" value="DNA methylase specificity domains"/>
    <property type="match status" value="1"/>
</dbReference>
<dbReference type="GO" id="GO:0009307">
    <property type="term" value="P:DNA restriction-modification system"/>
    <property type="evidence" value="ECO:0007669"/>
    <property type="project" value="UniProtKB-KW"/>
</dbReference>
<evidence type="ECO:0000313" key="4">
    <source>
        <dbReference type="Proteomes" id="UP000184418"/>
    </source>
</evidence>
<dbReference type="PANTHER" id="PTHR30408:SF12">
    <property type="entry name" value="TYPE I RESTRICTION ENZYME MJAVIII SPECIFICITY SUBUNIT"/>
    <property type="match status" value="1"/>
</dbReference>
<evidence type="ECO:0000313" key="3">
    <source>
        <dbReference type="EMBL" id="SHJ40426.1"/>
    </source>
</evidence>
<sequence length="193" mass="21062">MIPLADLITVSLGSYEKPLKEGSHKFLLPSDIDSSGQLLKGVARFVPSSSTTDRALLRIGDVLLPAKGGRYAATLVTEELVGYAASSGFFILRLGPKVVPAYLTAYLNHPHTQRRLQGITNASTTVPVLNKAALLMTPIDLPSIPVQQRLGDLHQLWLREQHLTERLLQQKAILYQHVFQGAIQNATGSFLTA</sequence>
<evidence type="ECO:0000256" key="2">
    <source>
        <dbReference type="ARBA" id="ARBA00023125"/>
    </source>
</evidence>
<dbReference type="Proteomes" id="UP000184418">
    <property type="component" value="Unassembled WGS sequence"/>
</dbReference>